<dbReference type="InterPro" id="IPR008333">
    <property type="entry name" value="Cbr1-like_FAD-bd_dom"/>
</dbReference>
<feature type="domain" description="FAD-binding FR-type" evidence="24">
    <location>
        <begin position="329"/>
        <end position="440"/>
    </location>
</feature>
<evidence type="ECO:0000256" key="10">
    <source>
        <dbReference type="ARBA" id="ARBA00022824"/>
    </source>
</evidence>
<keyword evidence="6" id="KW-0349">Heme</keyword>
<reference evidence="25 26" key="1">
    <citation type="submission" date="2022-01" db="EMBL/GenBank/DDBJ databases">
        <title>A high-quality chromosome-level genome assembly of rohu carp, Labeo rohita.</title>
        <authorList>
            <person name="Arick M.A. II"/>
            <person name="Hsu C.-Y."/>
            <person name="Magbanua Z."/>
            <person name="Pechanova O."/>
            <person name="Grover C."/>
            <person name="Miller E."/>
            <person name="Thrash A."/>
            <person name="Ezzel L."/>
            <person name="Alam S."/>
            <person name="Benzie J."/>
            <person name="Hamilton M."/>
            <person name="Karsi A."/>
            <person name="Lawrence M.L."/>
            <person name="Peterson D.G."/>
        </authorList>
    </citation>
    <scope>NUCLEOTIDE SEQUENCE [LARGE SCALE GENOMIC DNA]</scope>
    <source>
        <strain evidence="26">BAU-BD-2019</strain>
        <tissue evidence="25">Blood</tissue>
    </source>
</reference>
<feature type="domain" description="CS" evidence="23">
    <location>
        <begin position="221"/>
        <end position="312"/>
    </location>
</feature>
<keyword evidence="14" id="KW-0408">Iron</keyword>
<evidence type="ECO:0000256" key="8">
    <source>
        <dbReference type="ARBA" id="ARBA00022723"/>
    </source>
</evidence>
<dbReference type="PANTHER" id="PTHR46237:SF1">
    <property type="entry name" value="CYTOCHROME B5 REDUCTASE 4"/>
    <property type="match status" value="1"/>
</dbReference>
<feature type="domain" description="BED-type" evidence="22">
    <location>
        <begin position="492"/>
        <end position="547"/>
    </location>
</feature>
<comment type="catalytic activity">
    <reaction evidence="18">
        <text>2 Fe(III)-[cytochrome b5] + NADH = 2 Fe(II)-[cytochrome b5] + NAD(+) + H(+)</text>
        <dbReference type="Rhea" id="RHEA:46680"/>
        <dbReference type="Rhea" id="RHEA-COMP:10438"/>
        <dbReference type="Rhea" id="RHEA-COMP:10439"/>
        <dbReference type="ChEBI" id="CHEBI:15378"/>
        <dbReference type="ChEBI" id="CHEBI:29033"/>
        <dbReference type="ChEBI" id="CHEBI:29034"/>
        <dbReference type="ChEBI" id="CHEBI:57540"/>
        <dbReference type="ChEBI" id="CHEBI:57945"/>
        <dbReference type="EC" id="1.6.2.2"/>
    </reaction>
</comment>
<keyword evidence="10" id="KW-0256">Endoplasmic reticulum</keyword>
<evidence type="ECO:0000259" key="21">
    <source>
        <dbReference type="PROSITE" id="PS50255"/>
    </source>
</evidence>
<keyword evidence="8" id="KW-0479">Metal-binding</keyword>
<dbReference type="PRINTS" id="PR00406">
    <property type="entry name" value="CYTB5RDTASE"/>
</dbReference>
<dbReference type="InterPro" id="IPR017927">
    <property type="entry name" value="FAD-bd_FR_type"/>
</dbReference>
<dbReference type="InterPro" id="IPR001199">
    <property type="entry name" value="Cyt_B5-like_heme/steroid-bd"/>
</dbReference>
<evidence type="ECO:0000256" key="19">
    <source>
        <dbReference type="PROSITE-ProRule" id="PRU00027"/>
    </source>
</evidence>
<dbReference type="Pfam" id="PF02892">
    <property type="entry name" value="zf-BED"/>
    <property type="match status" value="1"/>
</dbReference>
<sequence length="723" mass="81175">MEDDEDFEEEDEEDYRAANRGKISAVFSAISGVMTGFLRNWVCFKASEMLNVPSQSFPAAGSQQRVAPTGQSRNKVALKPGHSLLDWIRLTKSGRDLTGLRGRLIEVTEEELKKHNTRNDCWTCIRGMVYNVSAYMDFHPGGEEELMRAAGIDSTDLFDQVHRWVNYESMLKECLVGRMAVKPSPVLQVQTEKTESTHVNGLSVPPPLRQEPLPTPLPTKDHRPRYDWFQTDGTVNIVVYTKRKIPNAGCAVVDLQGDTLRVEMLLGKMSYLLYWRLSSEVQGHVDVLTAHSVGKVQVCLHKSVKDKWTKVGQPLEHHDTFIQCKDRELFYRECVLVSKTDVTHNTQILRLQLPPGSHMQVPVGRHIYLKTSLQGTDVVKPYTPVDQTLIPPSQSSAGMGSDLHLMMKIYLDGLLTSHLANLPIGSSLLVGGPEGSFTTRILRDVTHLYMLAAGTGFTPMARLIQLALQDLTSISQNNMAACSRELLPKKGTGNSVIWNWFGFDAADKTQTKPCCKICFKAVATGSSSTTNLFQHLRNKHPEEWEKCNRLRSENGSSSTPAKKQTTLPESFTNCVPYDKNGARWKAITEAITFYIATDMLPIYSVKKRGFNHMLKVLDARYVVPSRKYFADVALPHLYNTTREKICSEYLSIPATSAPSERPTDSWKGRRGRIDACMLQNFLERPENAKCLVCVCGPTGFTELAVQLVRQLNFSEEEVHIFQG</sequence>
<evidence type="ECO:0000256" key="20">
    <source>
        <dbReference type="SAM" id="MobiDB-lite"/>
    </source>
</evidence>
<comment type="caution">
    <text evidence="25">The sequence shown here is derived from an EMBL/GenBank/DDBJ whole genome shotgun (WGS) entry which is preliminary data.</text>
</comment>
<dbReference type="InterPro" id="IPR008978">
    <property type="entry name" value="HSP20-like_chaperone"/>
</dbReference>
<keyword evidence="26" id="KW-1185">Reference proteome</keyword>
<feature type="compositionally biased region" description="Pro residues" evidence="20">
    <location>
        <begin position="204"/>
        <end position="217"/>
    </location>
</feature>
<dbReference type="EC" id="1.6.2.2" evidence="4"/>
<evidence type="ECO:0000256" key="6">
    <source>
        <dbReference type="ARBA" id="ARBA00022617"/>
    </source>
</evidence>
<dbReference type="InterPro" id="IPR001433">
    <property type="entry name" value="OxRdtase_FAD/NAD-bd"/>
</dbReference>
<dbReference type="InterPro" id="IPR018506">
    <property type="entry name" value="Cyt_B5_heme-BS"/>
</dbReference>
<dbReference type="Gene3D" id="3.40.50.80">
    <property type="entry name" value="Nucleotide-binding domain of ferredoxin-NADP reductase (FNR) module"/>
    <property type="match status" value="1"/>
</dbReference>
<dbReference type="SMART" id="SM00614">
    <property type="entry name" value="ZnF_BED"/>
    <property type="match status" value="1"/>
</dbReference>
<dbReference type="Gene3D" id="2.40.30.10">
    <property type="entry name" value="Translation factors"/>
    <property type="match status" value="1"/>
</dbReference>
<dbReference type="PROSITE" id="PS51203">
    <property type="entry name" value="CS"/>
    <property type="match status" value="1"/>
</dbReference>
<evidence type="ECO:0000256" key="12">
    <source>
        <dbReference type="ARBA" id="ARBA00022833"/>
    </source>
</evidence>
<dbReference type="Pfam" id="PF00175">
    <property type="entry name" value="NAD_binding_1"/>
    <property type="match status" value="1"/>
</dbReference>
<dbReference type="CDD" id="cd06183">
    <property type="entry name" value="cyt_b5_reduct_like"/>
    <property type="match status" value="1"/>
</dbReference>
<feature type="region of interest" description="Disordered" evidence="20">
    <location>
        <begin position="193"/>
        <end position="225"/>
    </location>
</feature>
<dbReference type="SMART" id="SM01117">
    <property type="entry name" value="Cyt-b5"/>
    <property type="match status" value="1"/>
</dbReference>
<dbReference type="CDD" id="cd06490">
    <property type="entry name" value="p23_NCB5OR"/>
    <property type="match status" value="1"/>
</dbReference>
<evidence type="ECO:0000256" key="15">
    <source>
        <dbReference type="ARBA" id="ARBA00023027"/>
    </source>
</evidence>
<dbReference type="SUPFAM" id="SSF52343">
    <property type="entry name" value="Ferredoxin reductase-like, C-terminal NADP-linked domain"/>
    <property type="match status" value="2"/>
</dbReference>
<keyword evidence="12" id="KW-0862">Zinc</keyword>
<evidence type="ECO:0000256" key="17">
    <source>
        <dbReference type="ARBA" id="ARBA00031842"/>
    </source>
</evidence>
<keyword evidence="15" id="KW-0520">NAD</keyword>
<dbReference type="InterPro" id="IPR003656">
    <property type="entry name" value="Znf_BED"/>
</dbReference>
<gene>
    <name evidence="25" type="ORF">H4Q32_024344</name>
</gene>
<evidence type="ECO:0000256" key="14">
    <source>
        <dbReference type="ARBA" id="ARBA00023004"/>
    </source>
</evidence>
<evidence type="ECO:0000313" key="26">
    <source>
        <dbReference type="Proteomes" id="UP000830375"/>
    </source>
</evidence>
<evidence type="ECO:0000256" key="13">
    <source>
        <dbReference type="ARBA" id="ARBA00023002"/>
    </source>
</evidence>
<organism evidence="25 26">
    <name type="scientific">Labeo rohita</name>
    <name type="common">Indian major carp</name>
    <name type="synonym">Cyprinus rohita</name>
    <dbReference type="NCBI Taxonomy" id="84645"/>
    <lineage>
        <taxon>Eukaryota</taxon>
        <taxon>Metazoa</taxon>
        <taxon>Chordata</taxon>
        <taxon>Craniata</taxon>
        <taxon>Vertebrata</taxon>
        <taxon>Euteleostomi</taxon>
        <taxon>Actinopterygii</taxon>
        <taxon>Neopterygii</taxon>
        <taxon>Teleostei</taxon>
        <taxon>Ostariophysi</taxon>
        <taxon>Cypriniformes</taxon>
        <taxon>Cyprinidae</taxon>
        <taxon>Labeoninae</taxon>
        <taxon>Labeonini</taxon>
        <taxon>Labeo</taxon>
    </lineage>
</organism>
<dbReference type="InterPro" id="IPR036236">
    <property type="entry name" value="Znf_C2H2_sf"/>
</dbReference>
<dbReference type="PROSITE" id="PS51384">
    <property type="entry name" value="FAD_FR"/>
    <property type="match status" value="1"/>
</dbReference>
<dbReference type="SUPFAM" id="SSF63380">
    <property type="entry name" value="Riboflavin synthase domain-like"/>
    <property type="match status" value="1"/>
</dbReference>
<evidence type="ECO:0000259" key="22">
    <source>
        <dbReference type="PROSITE" id="PS50808"/>
    </source>
</evidence>
<dbReference type="InterPro" id="IPR051872">
    <property type="entry name" value="Cytochrome_b5/Flavoprotein_Rdt"/>
</dbReference>
<dbReference type="PROSITE" id="PS50255">
    <property type="entry name" value="CYTOCHROME_B5_2"/>
    <property type="match status" value="1"/>
</dbReference>
<keyword evidence="9 19" id="KW-0863">Zinc-finger</keyword>
<dbReference type="SUPFAM" id="SSF57667">
    <property type="entry name" value="beta-beta-alpha zinc fingers"/>
    <property type="match status" value="1"/>
</dbReference>
<evidence type="ECO:0000256" key="2">
    <source>
        <dbReference type="ARBA" id="ARBA00004240"/>
    </source>
</evidence>
<dbReference type="Gene3D" id="2.60.40.790">
    <property type="match status" value="1"/>
</dbReference>
<protein>
    <recommendedName>
        <fullName evidence="5">Cytochrome b5 reductase 4</fullName>
        <ecNumber evidence="4">1.6.2.2</ecNumber>
    </recommendedName>
    <alternativeName>
        <fullName evidence="17">Flavohemoprotein b5/b5R</fullName>
    </alternativeName>
    <alternativeName>
        <fullName evidence="16">cb5/cb5R</fullName>
    </alternativeName>
</protein>
<keyword evidence="11" id="KW-0274">FAD</keyword>
<evidence type="ECO:0000259" key="24">
    <source>
        <dbReference type="PROSITE" id="PS51384"/>
    </source>
</evidence>
<evidence type="ECO:0000256" key="18">
    <source>
        <dbReference type="ARBA" id="ARBA00047682"/>
    </source>
</evidence>
<keyword evidence="13" id="KW-0560">Oxidoreductase</keyword>
<evidence type="ECO:0000256" key="11">
    <source>
        <dbReference type="ARBA" id="ARBA00022827"/>
    </source>
</evidence>
<comment type="subcellular location">
    <subcellularLocation>
        <location evidence="2">Endoplasmic reticulum</location>
    </subcellularLocation>
</comment>
<dbReference type="SUPFAM" id="SSF140996">
    <property type="entry name" value="Hermes dimerisation domain"/>
    <property type="match status" value="1"/>
</dbReference>
<comment type="cofactor">
    <cofactor evidence="1">
        <name>FAD</name>
        <dbReference type="ChEBI" id="CHEBI:57692"/>
    </cofactor>
</comment>
<keyword evidence="7" id="KW-0285">Flavoprotein</keyword>
<evidence type="ECO:0000256" key="4">
    <source>
        <dbReference type="ARBA" id="ARBA00012011"/>
    </source>
</evidence>
<dbReference type="InterPro" id="IPR017938">
    <property type="entry name" value="Riboflavin_synthase-like_b-brl"/>
</dbReference>
<dbReference type="SUPFAM" id="SSF49764">
    <property type="entry name" value="HSP20-like chaperones"/>
    <property type="match status" value="1"/>
</dbReference>
<evidence type="ECO:0000256" key="9">
    <source>
        <dbReference type="ARBA" id="ARBA00022771"/>
    </source>
</evidence>
<evidence type="ECO:0000256" key="5">
    <source>
        <dbReference type="ARBA" id="ARBA00022339"/>
    </source>
</evidence>
<dbReference type="InterPro" id="IPR037908">
    <property type="entry name" value="p23_NCB5OR"/>
</dbReference>
<dbReference type="InterPro" id="IPR036400">
    <property type="entry name" value="Cyt_B5-like_heme/steroid_sf"/>
</dbReference>
<comment type="similarity">
    <text evidence="3">Belongs to the flavoprotein pyridine nucleotide cytochrome reductase family.</text>
</comment>
<name>A0ABQ8LZC0_LABRO</name>
<dbReference type="Pfam" id="PF04969">
    <property type="entry name" value="CS"/>
    <property type="match status" value="1"/>
</dbReference>
<feature type="domain" description="Cytochrome b5 heme-binding" evidence="21">
    <location>
        <begin position="104"/>
        <end position="180"/>
    </location>
</feature>
<proteinExistence type="inferred from homology"/>
<accession>A0ABQ8LZC0</accession>
<evidence type="ECO:0000313" key="25">
    <source>
        <dbReference type="EMBL" id="KAI2655739.1"/>
    </source>
</evidence>
<dbReference type="InterPro" id="IPR039261">
    <property type="entry name" value="FNR_nucleotide-bd"/>
</dbReference>
<dbReference type="Proteomes" id="UP000830375">
    <property type="component" value="Unassembled WGS sequence"/>
</dbReference>
<dbReference type="Gene3D" id="3.10.120.10">
    <property type="entry name" value="Cytochrome b5-like heme/steroid binding domain"/>
    <property type="match status" value="1"/>
</dbReference>
<dbReference type="InterPro" id="IPR007052">
    <property type="entry name" value="CS_dom"/>
</dbReference>
<evidence type="ECO:0000256" key="3">
    <source>
        <dbReference type="ARBA" id="ARBA00006105"/>
    </source>
</evidence>
<dbReference type="PANTHER" id="PTHR46237">
    <property type="entry name" value="CYTOCHROME B5 REDUCTASE 4 FAMILY MEMBER"/>
    <property type="match status" value="1"/>
</dbReference>
<evidence type="ECO:0000256" key="1">
    <source>
        <dbReference type="ARBA" id="ARBA00001974"/>
    </source>
</evidence>
<dbReference type="SUPFAM" id="SSF55856">
    <property type="entry name" value="Cytochrome b5-like heme/steroid binding domain"/>
    <property type="match status" value="1"/>
</dbReference>
<dbReference type="PROSITE" id="PS50808">
    <property type="entry name" value="ZF_BED"/>
    <property type="match status" value="1"/>
</dbReference>
<evidence type="ECO:0000256" key="7">
    <source>
        <dbReference type="ARBA" id="ARBA00022630"/>
    </source>
</evidence>
<evidence type="ECO:0000259" key="23">
    <source>
        <dbReference type="PROSITE" id="PS51203"/>
    </source>
</evidence>
<dbReference type="PROSITE" id="PS00191">
    <property type="entry name" value="CYTOCHROME_B5_1"/>
    <property type="match status" value="1"/>
</dbReference>
<evidence type="ECO:0000256" key="16">
    <source>
        <dbReference type="ARBA" id="ARBA00030883"/>
    </source>
</evidence>
<dbReference type="Pfam" id="PF00173">
    <property type="entry name" value="Cyt-b5"/>
    <property type="match status" value="1"/>
</dbReference>
<dbReference type="EMBL" id="JACTAM010000016">
    <property type="protein sequence ID" value="KAI2655739.1"/>
    <property type="molecule type" value="Genomic_DNA"/>
</dbReference>
<dbReference type="Pfam" id="PF00970">
    <property type="entry name" value="FAD_binding_6"/>
    <property type="match status" value="1"/>
</dbReference>